<sequence>MENLIPGSEYRARNNERTADEFLYLLVTDGDRPKAPDGLRVVWNYGNRVNITWNAVESSMDGGTIRGVVQYTLYYVEAEKTGQWTTVGYPMVDWSIGEWMLQTNNTWVIMNDLQRDALYSLYVIATINGKTSRSSSVVTVLAQPGTVFDPFSDLLGLPEPVITITPDHLDGVYLQNDKISINCSVPADVLKGHLNLDLTAGSHTVRI</sequence>
<dbReference type="OrthoDB" id="5843172at2759"/>
<dbReference type="SUPFAM" id="SSF49265">
    <property type="entry name" value="Fibronectin type III"/>
    <property type="match status" value="1"/>
</dbReference>
<dbReference type="InterPro" id="IPR013783">
    <property type="entry name" value="Ig-like_fold"/>
</dbReference>
<dbReference type="PROSITE" id="PS50853">
    <property type="entry name" value="FN3"/>
    <property type="match status" value="1"/>
</dbReference>
<dbReference type="Proteomes" id="UP000270094">
    <property type="component" value="Unassembled WGS sequence"/>
</dbReference>
<gene>
    <name evidence="2" type="ORF">SVUK_LOCUS5724</name>
</gene>
<feature type="domain" description="Fibronectin type-III" evidence="1">
    <location>
        <begin position="35"/>
        <end position="145"/>
    </location>
</feature>
<name>A0A3P7ILL6_STRVU</name>
<dbReference type="Gene3D" id="2.60.40.10">
    <property type="entry name" value="Immunoglobulins"/>
    <property type="match status" value="1"/>
</dbReference>
<dbReference type="EMBL" id="UYYB01017302">
    <property type="protein sequence ID" value="VDM70726.1"/>
    <property type="molecule type" value="Genomic_DNA"/>
</dbReference>
<organism evidence="2 3">
    <name type="scientific">Strongylus vulgaris</name>
    <name type="common">Blood worm</name>
    <dbReference type="NCBI Taxonomy" id="40348"/>
    <lineage>
        <taxon>Eukaryota</taxon>
        <taxon>Metazoa</taxon>
        <taxon>Ecdysozoa</taxon>
        <taxon>Nematoda</taxon>
        <taxon>Chromadorea</taxon>
        <taxon>Rhabditida</taxon>
        <taxon>Rhabditina</taxon>
        <taxon>Rhabditomorpha</taxon>
        <taxon>Strongyloidea</taxon>
        <taxon>Strongylidae</taxon>
        <taxon>Strongylus</taxon>
    </lineage>
</organism>
<dbReference type="AlphaFoldDB" id="A0A3P7ILL6"/>
<dbReference type="CDD" id="cd00063">
    <property type="entry name" value="FN3"/>
    <property type="match status" value="1"/>
</dbReference>
<evidence type="ECO:0000313" key="3">
    <source>
        <dbReference type="Proteomes" id="UP000270094"/>
    </source>
</evidence>
<protein>
    <recommendedName>
        <fullName evidence="1">Fibronectin type-III domain-containing protein</fullName>
    </recommendedName>
</protein>
<evidence type="ECO:0000259" key="1">
    <source>
        <dbReference type="PROSITE" id="PS50853"/>
    </source>
</evidence>
<proteinExistence type="predicted"/>
<keyword evidence="3" id="KW-1185">Reference proteome</keyword>
<dbReference type="InterPro" id="IPR036116">
    <property type="entry name" value="FN3_sf"/>
</dbReference>
<reference evidence="2 3" key="1">
    <citation type="submission" date="2018-11" db="EMBL/GenBank/DDBJ databases">
        <authorList>
            <consortium name="Pathogen Informatics"/>
        </authorList>
    </citation>
    <scope>NUCLEOTIDE SEQUENCE [LARGE SCALE GENOMIC DNA]</scope>
</reference>
<dbReference type="InterPro" id="IPR003961">
    <property type="entry name" value="FN3_dom"/>
</dbReference>
<accession>A0A3P7ILL6</accession>
<evidence type="ECO:0000313" key="2">
    <source>
        <dbReference type="EMBL" id="VDM70726.1"/>
    </source>
</evidence>